<evidence type="ECO:0000313" key="2">
    <source>
        <dbReference type="EMBL" id="APT84869.1"/>
    </source>
</evidence>
<dbReference type="Pfam" id="PF00496">
    <property type="entry name" value="SBP_bac_5"/>
    <property type="match status" value="1"/>
</dbReference>
<dbReference type="Proteomes" id="UP000185478">
    <property type="component" value="Chromosome"/>
</dbReference>
<evidence type="ECO:0000313" key="3">
    <source>
        <dbReference type="Proteomes" id="UP000185478"/>
    </source>
</evidence>
<dbReference type="EMBL" id="CP009245">
    <property type="protein sequence ID" value="APT84869.1"/>
    <property type="molecule type" value="Genomic_DNA"/>
</dbReference>
<name>A0A1L7CGA9_9CORY</name>
<dbReference type="GO" id="GO:1904680">
    <property type="term" value="F:peptide transmembrane transporter activity"/>
    <property type="evidence" value="ECO:0007669"/>
    <property type="project" value="TreeGrafter"/>
</dbReference>
<protein>
    <recommendedName>
        <fullName evidence="1">Solute-binding protein family 5 domain-containing protein</fullName>
    </recommendedName>
</protein>
<dbReference type="Gene3D" id="3.10.105.10">
    <property type="entry name" value="Dipeptide-binding Protein, Domain 3"/>
    <property type="match status" value="1"/>
</dbReference>
<dbReference type="SUPFAM" id="SSF53850">
    <property type="entry name" value="Periplasmic binding protein-like II"/>
    <property type="match status" value="1"/>
</dbReference>
<proteinExistence type="predicted"/>
<evidence type="ECO:0000259" key="1">
    <source>
        <dbReference type="Pfam" id="PF00496"/>
    </source>
</evidence>
<dbReference type="InterPro" id="IPR039424">
    <property type="entry name" value="SBP_5"/>
</dbReference>
<dbReference type="RefSeq" id="WP_075726382.1">
    <property type="nucleotide sequence ID" value="NZ_CP009245.1"/>
</dbReference>
<gene>
    <name evidence="2" type="ORF">CAQU_07055</name>
</gene>
<organism evidence="2 3">
    <name type="scientific">Corynebacterium aquilae DSM 44791</name>
    <dbReference type="NCBI Taxonomy" id="1431546"/>
    <lineage>
        <taxon>Bacteria</taxon>
        <taxon>Bacillati</taxon>
        <taxon>Actinomycetota</taxon>
        <taxon>Actinomycetes</taxon>
        <taxon>Mycobacteriales</taxon>
        <taxon>Corynebacteriaceae</taxon>
        <taxon>Corynebacterium</taxon>
    </lineage>
</organism>
<dbReference type="PANTHER" id="PTHR30290:SF65">
    <property type="entry name" value="MONOACYL PHOSPHATIDYLINOSITOL TETRAMANNOSIDE-BINDING PROTEIN LPQW-RELATED"/>
    <property type="match status" value="1"/>
</dbReference>
<dbReference type="GO" id="GO:0015833">
    <property type="term" value="P:peptide transport"/>
    <property type="evidence" value="ECO:0007669"/>
    <property type="project" value="TreeGrafter"/>
</dbReference>
<dbReference type="PROSITE" id="PS51257">
    <property type="entry name" value="PROKAR_LIPOPROTEIN"/>
    <property type="match status" value="1"/>
</dbReference>
<dbReference type="Gene3D" id="3.90.76.10">
    <property type="entry name" value="Dipeptide-binding Protein, Domain 1"/>
    <property type="match status" value="1"/>
</dbReference>
<dbReference type="InterPro" id="IPR000914">
    <property type="entry name" value="SBP_5_dom"/>
</dbReference>
<dbReference type="Gene3D" id="3.40.190.10">
    <property type="entry name" value="Periplasmic binding protein-like II"/>
    <property type="match status" value="1"/>
</dbReference>
<keyword evidence="3" id="KW-1185">Reference proteome</keyword>
<accession>A0A1L7CGA9</accession>
<dbReference type="AlphaFoldDB" id="A0A1L7CGA9"/>
<dbReference type="KEGG" id="caqu:CAQU_07055"/>
<reference evidence="2 3" key="1">
    <citation type="submission" date="2014-08" db="EMBL/GenBank/DDBJ databases">
        <title>Complete genome sequence of Corynebacterium aquilae S-613T(T) (=DSM 44791(T)), isolated from the choana of a healthy golden eagle.</title>
        <authorList>
            <person name="Ruckert C."/>
            <person name="Albersmeier A."/>
            <person name="Winkler A."/>
            <person name="Kalinowski J."/>
        </authorList>
    </citation>
    <scope>NUCLEOTIDE SEQUENCE [LARGE SCALE GENOMIC DNA]</scope>
    <source>
        <strain evidence="2 3">S-613</strain>
    </source>
</reference>
<dbReference type="PANTHER" id="PTHR30290">
    <property type="entry name" value="PERIPLASMIC BINDING COMPONENT OF ABC TRANSPORTER"/>
    <property type="match status" value="1"/>
</dbReference>
<sequence length="531" mass="56584">MKFRHVLATVAATGLVLAGCSEPEVPAPEPPPDHFGYAVGSDLLTSNAGSVTGVSDHADYVVSRVYPPAFVAGPKGQLIPNTDFVDAQAVPGPQKRINYHISDKATYSDGVPVTCQDFQLTVTAGQRQDIFASHIPLAEQVASVECAPGAKDFSVVFKEGLGNRWRQLFSAGTVLPSHAIVQAAGVSPEQFTQALEQADEESLQAVAEAWNTGFDLKAFNPALQVAYGPYKISAVREDGGVVLNRNESWSGDPAEIAEVVVWPKHTDLAAKNATKSMEIADLVGVPTVDWVNRDDPLNRFDVSHEAGILIEQLVLSNDGVLGSDQARQALAACIDQPAVAQASTQLAGVETPPLATRLLSYGDPLNAQMTDISDAHMGVDIALAQTLSGQQIHIGYMGPDPRKAAMVEAMRVSCEPAGIEIIDAHEVGGDLSQVHRQVEGAWGTTQVLPGALDAVLVGMDPSLQYPDADVDTTDVEGLRAAETKLWEEVPTIPLCAQPRTFVIDRSVGNVVPNTNPAGLGWNMDRWQENKQ</sequence>
<dbReference type="STRING" id="1431546.CAQU_07055"/>
<feature type="domain" description="Solute-binding protein family 5" evidence="1">
    <location>
        <begin position="95"/>
        <end position="420"/>
    </location>
</feature>